<dbReference type="Gene3D" id="2.30.42.10">
    <property type="match status" value="1"/>
</dbReference>
<name>A0A9D2J951_9FIRM</name>
<evidence type="ECO:0000313" key="2">
    <source>
        <dbReference type="EMBL" id="HIZ40194.1"/>
    </source>
</evidence>
<dbReference type="SUPFAM" id="SSF102114">
    <property type="entry name" value="Radical SAM enzymes"/>
    <property type="match status" value="1"/>
</dbReference>
<reference evidence="2" key="1">
    <citation type="journal article" date="2021" name="PeerJ">
        <title>Extensive microbial diversity within the chicken gut microbiome revealed by metagenomics and culture.</title>
        <authorList>
            <person name="Gilroy R."/>
            <person name="Ravi A."/>
            <person name="Getino M."/>
            <person name="Pursley I."/>
            <person name="Horton D.L."/>
            <person name="Alikhan N.F."/>
            <person name="Baker D."/>
            <person name="Gharbi K."/>
            <person name="Hall N."/>
            <person name="Watson M."/>
            <person name="Adriaenssens E.M."/>
            <person name="Foster-Nyarko E."/>
            <person name="Jarju S."/>
            <person name="Secka A."/>
            <person name="Antonio M."/>
            <person name="Oren A."/>
            <person name="Chaudhuri R.R."/>
            <person name="La Ragione R."/>
            <person name="Hildebrand F."/>
            <person name="Pallen M.J."/>
        </authorList>
    </citation>
    <scope>NUCLEOTIDE SEQUENCE</scope>
    <source>
        <strain evidence="2">CHK179-28034</strain>
    </source>
</reference>
<dbReference type="Pfam" id="PF19238">
    <property type="entry name" value="Radical_SAM_2"/>
    <property type="match status" value="1"/>
</dbReference>
<evidence type="ECO:0000313" key="3">
    <source>
        <dbReference type="Proteomes" id="UP000824049"/>
    </source>
</evidence>
<sequence length="437" mass="49891">MKKQWHLITGVEPGSIAEECGLEPGDRIGAINGHEIEDFFDYQYYIEEEFLSVEVLTRDDEECTLEIEKEEEEDLGLAFESFLMDEYNSCCNKCMFCFIDQMPPGMRDTLYFKDDDSRLSFLQGNYITLTNMKEKDVERVIRYHLAPINISVHTTNPELRCRMLHNRFAGDVLEKIRRFSEAGIPMNSQVVLCKGINDGEELDRTIRELGEFLPYMESLSVVPVGLTKYRDDLPKLDAFTREDAGKVLAQIQGWQKHFLEENGTSFVHASDEWFILAGEEFPPVDYYEGFGQLENGVGMMRLLISEVEESLTQLAGDDREKTVSVATAKLAYPTIEKLAEQVMEKYPNVHIHVYCIENTFFGEQITVTGLLTGQDIRKQLAGRELGDELLLPCNVLKADEDIFLDDMSLSELSEALQVPVNIIQSEGQDFVNKIISM</sequence>
<dbReference type="InterPro" id="IPR013785">
    <property type="entry name" value="Aldolase_TIM"/>
</dbReference>
<dbReference type="InterPro" id="IPR001478">
    <property type="entry name" value="PDZ"/>
</dbReference>
<feature type="domain" description="PDZ" evidence="1">
    <location>
        <begin position="1"/>
        <end position="38"/>
    </location>
</feature>
<proteinExistence type="predicted"/>
<dbReference type="InterPro" id="IPR058240">
    <property type="entry name" value="rSAM_sf"/>
</dbReference>
<dbReference type="InterPro" id="IPR007549">
    <property type="entry name" value="DUF512"/>
</dbReference>
<dbReference type="Pfam" id="PF17820">
    <property type="entry name" value="PDZ_6"/>
    <property type="match status" value="1"/>
</dbReference>
<dbReference type="AlphaFoldDB" id="A0A9D2J951"/>
<evidence type="ECO:0000259" key="1">
    <source>
        <dbReference type="PROSITE" id="PS50106"/>
    </source>
</evidence>
<dbReference type="Gene3D" id="3.20.20.70">
    <property type="entry name" value="Aldolase class I"/>
    <property type="match status" value="1"/>
</dbReference>
<reference evidence="2" key="2">
    <citation type="submission" date="2021-04" db="EMBL/GenBank/DDBJ databases">
        <authorList>
            <person name="Gilroy R."/>
        </authorList>
    </citation>
    <scope>NUCLEOTIDE SEQUENCE</scope>
    <source>
        <strain evidence="2">CHK179-28034</strain>
    </source>
</reference>
<dbReference type="InterPro" id="IPR036034">
    <property type="entry name" value="PDZ_sf"/>
</dbReference>
<dbReference type="Pfam" id="PF04459">
    <property type="entry name" value="DUF512"/>
    <property type="match status" value="1"/>
</dbReference>
<dbReference type="PROSITE" id="PS50106">
    <property type="entry name" value="PDZ"/>
    <property type="match status" value="1"/>
</dbReference>
<comment type="caution">
    <text evidence="2">The sequence shown here is derived from an EMBL/GenBank/DDBJ whole genome shotgun (WGS) entry which is preliminary data.</text>
</comment>
<dbReference type="InterPro" id="IPR045375">
    <property type="entry name" value="Put_radical_SAM-like_N"/>
</dbReference>
<dbReference type="InterPro" id="IPR041489">
    <property type="entry name" value="PDZ_6"/>
</dbReference>
<gene>
    <name evidence="2" type="ORF">H9968_09820</name>
</gene>
<protein>
    <submittedName>
        <fullName evidence="2">DUF512 domain-containing protein</fullName>
    </submittedName>
</protein>
<accession>A0A9D2J951</accession>
<organism evidence="2 3">
    <name type="scientific">Candidatus Anaerobutyricum stercoris</name>
    <dbReference type="NCBI Taxonomy" id="2838457"/>
    <lineage>
        <taxon>Bacteria</taxon>
        <taxon>Bacillati</taxon>
        <taxon>Bacillota</taxon>
        <taxon>Clostridia</taxon>
        <taxon>Lachnospirales</taxon>
        <taxon>Lachnospiraceae</taxon>
        <taxon>Anaerobutyricum</taxon>
    </lineage>
</organism>
<dbReference type="EMBL" id="DXBR01000089">
    <property type="protein sequence ID" value="HIZ40194.1"/>
    <property type="molecule type" value="Genomic_DNA"/>
</dbReference>
<dbReference type="SUPFAM" id="SSF50156">
    <property type="entry name" value="PDZ domain-like"/>
    <property type="match status" value="1"/>
</dbReference>
<dbReference type="Proteomes" id="UP000824049">
    <property type="component" value="Unassembled WGS sequence"/>
</dbReference>